<feature type="domain" description="EF-hand" evidence="13">
    <location>
        <begin position="23"/>
        <end position="58"/>
    </location>
</feature>
<feature type="transmembrane region" description="Helical" evidence="12">
    <location>
        <begin position="247"/>
        <end position="269"/>
    </location>
</feature>
<feature type="transmembrane region" description="Helical" evidence="12">
    <location>
        <begin position="338"/>
        <end position="360"/>
    </location>
</feature>
<dbReference type="SUPFAM" id="SSF47473">
    <property type="entry name" value="EF-hand"/>
    <property type="match status" value="1"/>
</dbReference>
<comment type="similarity">
    <text evidence="3">Belongs to the peptidase S54 family.</text>
</comment>
<dbReference type="EC" id="3.4.21.105" evidence="4"/>
<keyword evidence="7" id="KW-0378">Hydrolase</keyword>
<dbReference type="GO" id="GO:0016020">
    <property type="term" value="C:membrane"/>
    <property type="evidence" value="ECO:0007669"/>
    <property type="project" value="UniProtKB-SubCell"/>
</dbReference>
<dbReference type="PANTHER" id="PTHR45840">
    <property type="entry name" value="RHOMBOID-RELATED PROTEIN"/>
    <property type="match status" value="1"/>
</dbReference>
<feature type="non-terminal residue" evidence="14">
    <location>
        <position position="1"/>
    </location>
</feature>
<dbReference type="GO" id="GO:0005509">
    <property type="term" value="F:calcium ion binding"/>
    <property type="evidence" value="ECO:0007669"/>
    <property type="project" value="InterPro"/>
</dbReference>
<name>V5GY12_ANOGL</name>
<evidence type="ECO:0000256" key="9">
    <source>
        <dbReference type="ARBA" id="ARBA00022837"/>
    </source>
</evidence>
<sequence>PISATTLVTKMPRQNLDEVPLNDFNSHYRHIFDTVDTNNDGYICVWELEDFINSSNEEANIVPRHVVKKIHKMADDNGDKKLDYREFVNMLEHPDLQHLFGQYVTSYVNFIVPRQKRAAVYGVEDRQLIDEYTCCPPPVFMFLISILEVAFHLTDEIIEKNSTLSGSGVTAQIFIYDPQRRHEVWRYLTYMFVHIGYTHLLVNLAVQLVLGVPLEMVHKGWRVLVVYFAGVLAGSLANSITDPRCRLAGASGGVYALLTAHIACAIMNWSEMMFPYVQITVYIVIVACDLGQSIYDRYFLKVQSPVGIAAHLGGAIAGLLVGIYILRNLQQTKTEKYIWWVALVLYILLMGAAIVINIAWPGYFAGAF</sequence>
<dbReference type="GO" id="GO:0006508">
    <property type="term" value="P:proteolysis"/>
    <property type="evidence" value="ECO:0007669"/>
    <property type="project" value="UniProtKB-KW"/>
</dbReference>
<dbReference type="Pfam" id="PF13499">
    <property type="entry name" value="EF-hand_7"/>
    <property type="match status" value="1"/>
</dbReference>
<dbReference type="PANTHER" id="PTHR45840:SF8">
    <property type="entry name" value="RHOMBOID PROTEASE"/>
    <property type="match status" value="1"/>
</dbReference>
<protein>
    <recommendedName>
        <fullName evidence="4">rhomboid protease</fullName>
        <ecNumber evidence="4">3.4.21.105</ecNumber>
    </recommendedName>
</protein>
<keyword evidence="9" id="KW-0106">Calcium</keyword>
<comment type="subcellular location">
    <subcellularLocation>
        <location evidence="2">Membrane</location>
        <topology evidence="2">Multi-pass membrane protein</topology>
    </subcellularLocation>
</comment>
<comment type="catalytic activity">
    <reaction evidence="1">
        <text>Cleaves type-1 transmembrane domains using a catalytic dyad composed of serine and histidine that are contributed by different transmembrane domains.</text>
        <dbReference type="EC" id="3.4.21.105"/>
    </reaction>
</comment>
<dbReference type="CDD" id="cd00051">
    <property type="entry name" value="EFh"/>
    <property type="match status" value="1"/>
</dbReference>
<evidence type="ECO:0000256" key="3">
    <source>
        <dbReference type="ARBA" id="ARBA00009045"/>
    </source>
</evidence>
<evidence type="ECO:0000256" key="2">
    <source>
        <dbReference type="ARBA" id="ARBA00004141"/>
    </source>
</evidence>
<keyword evidence="6 12" id="KW-0812">Transmembrane</keyword>
<evidence type="ECO:0000259" key="13">
    <source>
        <dbReference type="PROSITE" id="PS50222"/>
    </source>
</evidence>
<evidence type="ECO:0000256" key="5">
    <source>
        <dbReference type="ARBA" id="ARBA00022670"/>
    </source>
</evidence>
<feature type="transmembrane region" description="Helical" evidence="12">
    <location>
        <begin position="224"/>
        <end position="241"/>
    </location>
</feature>
<evidence type="ECO:0000313" key="14">
    <source>
        <dbReference type="EMBL" id="JAB65273.1"/>
    </source>
</evidence>
<dbReference type="SUPFAM" id="SSF144091">
    <property type="entry name" value="Rhomboid-like"/>
    <property type="match status" value="1"/>
</dbReference>
<dbReference type="Gene3D" id="1.10.238.10">
    <property type="entry name" value="EF-hand"/>
    <property type="match status" value="1"/>
</dbReference>
<dbReference type="PROSITE" id="PS50222">
    <property type="entry name" value="EF_HAND_2"/>
    <property type="match status" value="2"/>
</dbReference>
<dbReference type="InterPro" id="IPR018247">
    <property type="entry name" value="EF_Hand_1_Ca_BS"/>
</dbReference>
<evidence type="ECO:0000256" key="10">
    <source>
        <dbReference type="ARBA" id="ARBA00022989"/>
    </source>
</evidence>
<dbReference type="Pfam" id="PF01694">
    <property type="entry name" value="Rhomboid"/>
    <property type="match status" value="1"/>
</dbReference>
<proteinExistence type="inferred from homology"/>
<dbReference type="InterPro" id="IPR022764">
    <property type="entry name" value="Peptidase_S54_rhomboid_dom"/>
</dbReference>
<dbReference type="AlphaFoldDB" id="V5GY12"/>
<keyword evidence="10 12" id="KW-1133">Transmembrane helix</keyword>
<evidence type="ECO:0000256" key="11">
    <source>
        <dbReference type="ARBA" id="ARBA00023136"/>
    </source>
</evidence>
<keyword evidence="8" id="KW-0720">Serine protease</keyword>
<feature type="transmembrane region" description="Helical" evidence="12">
    <location>
        <begin position="187"/>
        <end position="212"/>
    </location>
</feature>
<dbReference type="InterPro" id="IPR035952">
    <property type="entry name" value="Rhomboid-like_sf"/>
</dbReference>
<dbReference type="InterPro" id="IPR011992">
    <property type="entry name" value="EF-hand-dom_pair"/>
</dbReference>
<evidence type="ECO:0000256" key="8">
    <source>
        <dbReference type="ARBA" id="ARBA00022825"/>
    </source>
</evidence>
<gene>
    <name evidence="14" type="primary">RHBL3</name>
</gene>
<evidence type="ECO:0000256" key="1">
    <source>
        <dbReference type="ARBA" id="ARBA00000156"/>
    </source>
</evidence>
<keyword evidence="5" id="KW-0645">Protease</keyword>
<dbReference type="Gene3D" id="1.20.1540.10">
    <property type="entry name" value="Rhomboid-like"/>
    <property type="match status" value="1"/>
</dbReference>
<accession>V5GY12</accession>
<keyword evidence="11 12" id="KW-0472">Membrane</keyword>
<dbReference type="FunFam" id="1.20.1540.10:FF:000007">
    <property type="entry name" value="Rhomboid like 2"/>
    <property type="match status" value="1"/>
</dbReference>
<organism evidence="14">
    <name type="scientific">Anoplophora glabripennis</name>
    <name type="common">Asian longhorn beetle</name>
    <name type="synonym">Anoplophora nobilis</name>
    <dbReference type="NCBI Taxonomy" id="217634"/>
    <lineage>
        <taxon>Eukaryota</taxon>
        <taxon>Metazoa</taxon>
        <taxon>Ecdysozoa</taxon>
        <taxon>Arthropoda</taxon>
        <taxon>Hexapoda</taxon>
        <taxon>Insecta</taxon>
        <taxon>Pterygota</taxon>
        <taxon>Neoptera</taxon>
        <taxon>Endopterygota</taxon>
        <taxon>Coleoptera</taxon>
        <taxon>Polyphaga</taxon>
        <taxon>Cucujiformia</taxon>
        <taxon>Chrysomeloidea</taxon>
        <taxon>Cerambycidae</taxon>
        <taxon>Lamiinae</taxon>
        <taxon>Lamiini</taxon>
        <taxon>Anoplophora</taxon>
    </lineage>
</organism>
<dbReference type="EMBL" id="GALX01003193">
    <property type="protein sequence ID" value="JAB65273.1"/>
    <property type="molecule type" value="Transcribed_RNA"/>
</dbReference>
<dbReference type="GO" id="GO:0004252">
    <property type="term" value="F:serine-type endopeptidase activity"/>
    <property type="evidence" value="ECO:0007669"/>
    <property type="project" value="InterPro"/>
</dbReference>
<evidence type="ECO:0000256" key="4">
    <source>
        <dbReference type="ARBA" id="ARBA00013039"/>
    </source>
</evidence>
<dbReference type="InterPro" id="IPR051739">
    <property type="entry name" value="Rhomboid_IM_Serine_Proteases"/>
</dbReference>
<evidence type="ECO:0000256" key="12">
    <source>
        <dbReference type="SAM" id="Phobius"/>
    </source>
</evidence>
<evidence type="ECO:0000256" key="6">
    <source>
        <dbReference type="ARBA" id="ARBA00022692"/>
    </source>
</evidence>
<evidence type="ECO:0000256" key="7">
    <source>
        <dbReference type="ARBA" id="ARBA00022801"/>
    </source>
</evidence>
<dbReference type="InterPro" id="IPR002048">
    <property type="entry name" value="EF_hand_dom"/>
</dbReference>
<dbReference type="PROSITE" id="PS00018">
    <property type="entry name" value="EF_HAND_1"/>
    <property type="match status" value="2"/>
</dbReference>
<dbReference type="SMART" id="SM00054">
    <property type="entry name" value="EFh"/>
    <property type="match status" value="2"/>
</dbReference>
<feature type="transmembrane region" description="Helical" evidence="12">
    <location>
        <begin position="307"/>
        <end position="326"/>
    </location>
</feature>
<reference evidence="14" key="1">
    <citation type="submission" date="2013-07" db="EMBL/GenBank/DDBJ databases">
        <title>Midgut Transcriptome Profiling of Anoplphora glabripennis, a Lignocellulose Degrading, Wood-Boring Cerambycid.</title>
        <authorList>
            <person name="Scully E.D."/>
            <person name="Hoover K."/>
            <person name="Carlson J.E."/>
            <person name="Tien M."/>
            <person name="Geib S.M."/>
        </authorList>
    </citation>
    <scope>NUCLEOTIDE SEQUENCE</scope>
</reference>
<feature type="domain" description="EF-hand" evidence="13">
    <location>
        <begin position="62"/>
        <end position="97"/>
    </location>
</feature>